<feature type="compositionally biased region" description="Low complexity" evidence="1">
    <location>
        <begin position="132"/>
        <end position="156"/>
    </location>
</feature>
<reference evidence="2 3" key="1">
    <citation type="submission" date="2018-11" db="EMBL/GenBank/DDBJ databases">
        <title>Rhodococcus spongicola sp. nov. and Rhodococcus xishaensis sp. nov. from marine sponges.</title>
        <authorList>
            <person name="Li L."/>
            <person name="Lin H.W."/>
        </authorList>
    </citation>
    <scope>NUCLEOTIDE SEQUENCE [LARGE SCALE GENOMIC DNA]</scope>
    <source>
        <strain evidence="2 3">CCTCC AB2014297</strain>
    </source>
</reference>
<sequence length="227" mass="24365">MIDAQTLESPSAGPEFSNSQTVRRWTPGSCVWCGSDDSIEEFRNEPRCGTCREHEGVIDEARKFMGMYGLRPIGGTLQSDDEEEREWRVAARDARAALNGIRLAEPPDPALVRKAMRPKAARIVSAFDAESAPARKAPAARPRTAPSAPAPTPTAAVAPAKKLDVAALEERVTGLLDQLTKVDTQIELAEAGQGLAARARLNDLNGQKATILRTLAALEKARRSAGA</sequence>
<dbReference type="RefSeq" id="WP_127915056.1">
    <property type="nucleotide sequence ID" value="NZ_RKLP01000002.1"/>
</dbReference>
<dbReference type="AlphaFoldDB" id="A0A438BIY5"/>
<evidence type="ECO:0000256" key="1">
    <source>
        <dbReference type="SAM" id="MobiDB-lite"/>
    </source>
</evidence>
<protein>
    <submittedName>
        <fullName evidence="2">Uncharacterized protein</fullName>
    </submittedName>
</protein>
<gene>
    <name evidence="2" type="ORF">EGT67_05545</name>
</gene>
<evidence type="ECO:0000313" key="2">
    <source>
        <dbReference type="EMBL" id="RVW10874.1"/>
    </source>
</evidence>
<evidence type="ECO:0000313" key="3">
    <source>
        <dbReference type="Proteomes" id="UP000286208"/>
    </source>
</evidence>
<dbReference type="Proteomes" id="UP000286208">
    <property type="component" value="Unassembled WGS sequence"/>
</dbReference>
<dbReference type="EMBL" id="RKLP01000002">
    <property type="protein sequence ID" value="RVW10874.1"/>
    <property type="molecule type" value="Genomic_DNA"/>
</dbReference>
<feature type="region of interest" description="Disordered" evidence="1">
    <location>
        <begin position="131"/>
        <end position="156"/>
    </location>
</feature>
<dbReference type="OrthoDB" id="4483819at2"/>
<proteinExistence type="predicted"/>
<name>A0A438BIY5_9NOCA</name>
<keyword evidence="3" id="KW-1185">Reference proteome</keyword>
<accession>A0A438BIY5</accession>
<feature type="region of interest" description="Disordered" evidence="1">
    <location>
        <begin position="1"/>
        <end position="21"/>
    </location>
</feature>
<comment type="caution">
    <text evidence="2">The sequence shown here is derived from an EMBL/GenBank/DDBJ whole genome shotgun (WGS) entry which is preliminary data.</text>
</comment>
<organism evidence="2 3">
    <name type="scientific">Prescottella agglutinans</name>
    <dbReference type="NCBI Taxonomy" id="1644129"/>
    <lineage>
        <taxon>Bacteria</taxon>
        <taxon>Bacillati</taxon>
        <taxon>Actinomycetota</taxon>
        <taxon>Actinomycetes</taxon>
        <taxon>Mycobacteriales</taxon>
        <taxon>Nocardiaceae</taxon>
        <taxon>Prescottella</taxon>
    </lineage>
</organism>